<evidence type="ECO:0000313" key="1">
    <source>
        <dbReference type="EMBL" id="AKZ64596.1"/>
    </source>
</evidence>
<name>A0ABM5V522_9BURK</name>
<sequence length="75" mass="8757">MRVLYYGLRESSRTFTGDKNAYLQRGKRRAMQLTLGRRAAPAWLRCVMDFCGADLEDGVEGICFDRVLPRRLWKD</sequence>
<gene>
    <name evidence="1" type="ORF">F506_19795</name>
</gene>
<accession>A0ABM5V522</accession>
<organism evidence="1 2">
    <name type="scientific">Herbaspirillum hiltneri N3</name>
    <dbReference type="NCBI Taxonomy" id="1262470"/>
    <lineage>
        <taxon>Bacteria</taxon>
        <taxon>Pseudomonadati</taxon>
        <taxon>Pseudomonadota</taxon>
        <taxon>Betaproteobacteria</taxon>
        <taxon>Burkholderiales</taxon>
        <taxon>Oxalobacteraceae</taxon>
        <taxon>Herbaspirillum</taxon>
    </lineage>
</organism>
<keyword evidence="2" id="KW-1185">Reference proteome</keyword>
<reference evidence="2" key="1">
    <citation type="journal article" date="2015" name="Genome Announc.">
        <title>Complete Genome Sequence of Herbaspirillum hiltneri N3 (DSM 17495), Isolated from Surface-Sterilized Wheat Roots.</title>
        <authorList>
            <person name="Guizelini D."/>
            <person name="Saizaki P.M."/>
            <person name="Coimbra N.A."/>
            <person name="Weiss V.A."/>
            <person name="Faoro H."/>
            <person name="Sfeir M.Z."/>
            <person name="Baura V.A."/>
            <person name="Monteiro R.A."/>
            <person name="Chubatsu L.S."/>
            <person name="Souza E.M."/>
            <person name="Cruz L.M."/>
            <person name="Pedrosa F.O."/>
            <person name="Raittz R.T."/>
            <person name="Marchaukoski J.N."/>
            <person name="Steffens M.B."/>
        </authorList>
    </citation>
    <scope>NUCLEOTIDE SEQUENCE [LARGE SCALE GENOMIC DNA]</scope>
    <source>
        <strain evidence="2">N3</strain>
    </source>
</reference>
<proteinExistence type="predicted"/>
<dbReference type="EMBL" id="CP011409">
    <property type="protein sequence ID" value="AKZ64596.1"/>
    <property type="molecule type" value="Genomic_DNA"/>
</dbReference>
<protein>
    <recommendedName>
        <fullName evidence="3">Transposase</fullName>
    </recommendedName>
</protein>
<evidence type="ECO:0008006" key="3">
    <source>
        <dbReference type="Google" id="ProtNLM"/>
    </source>
</evidence>
<evidence type="ECO:0000313" key="2">
    <source>
        <dbReference type="Proteomes" id="UP000063429"/>
    </source>
</evidence>
<dbReference type="Proteomes" id="UP000063429">
    <property type="component" value="Chromosome"/>
</dbReference>